<feature type="compositionally biased region" description="Basic and acidic residues" evidence="4">
    <location>
        <begin position="304"/>
        <end position="317"/>
    </location>
</feature>
<keyword evidence="2" id="KW-0677">Repeat</keyword>
<dbReference type="Proteomes" id="UP000236333">
    <property type="component" value="Unassembled WGS sequence"/>
</dbReference>
<feature type="compositionally biased region" description="Gly residues" evidence="4">
    <location>
        <begin position="290"/>
        <end position="303"/>
    </location>
</feature>
<feature type="repeat" description="WD" evidence="3">
    <location>
        <begin position="196"/>
        <end position="237"/>
    </location>
</feature>
<evidence type="ECO:0000256" key="1">
    <source>
        <dbReference type="ARBA" id="ARBA00022574"/>
    </source>
</evidence>
<dbReference type="PRINTS" id="PR00320">
    <property type="entry name" value="GPROTEINBRPT"/>
</dbReference>
<name>A0A2J8ABE1_9CHLO</name>
<dbReference type="InterPro" id="IPR036322">
    <property type="entry name" value="WD40_repeat_dom_sf"/>
</dbReference>
<sequence length="317" mass="33601">MKLTKLHDIVAHDEGVWSVSWIPGTQSLLSGSVDESVKRWDVTDQGITEVYKQEGHGLGVISVAAHGTGQFAASSALDSLIRVWDVNDQTTNISVIEMAPTETWAVAFGPQTDAIDLAVSGGTRNTVVLWRIGEGQTENVGELAAPTAAAESKAHKREQFVLSAAYSPDGRRLAAGCMDGTVAVWDLASAKLLGKCEGHHKPVRSLAFTSDSRMLLTACDDCHAHLYDVENCALIEAFSGHESWVLSVAVHPGGSAFATGGSDSRVKLWDINTRTCLQTLTSDHTDQVGVGRGQGRLAGGLGGGRERKEGAKELGRG</sequence>
<evidence type="ECO:0000256" key="2">
    <source>
        <dbReference type="ARBA" id="ARBA00022737"/>
    </source>
</evidence>
<dbReference type="AlphaFoldDB" id="A0A2J8ABE1"/>
<dbReference type="InterPro" id="IPR019775">
    <property type="entry name" value="WD40_repeat_CS"/>
</dbReference>
<dbReference type="InterPro" id="IPR051510">
    <property type="entry name" value="SKI8"/>
</dbReference>
<feature type="region of interest" description="Disordered" evidence="4">
    <location>
        <begin position="288"/>
        <end position="317"/>
    </location>
</feature>
<dbReference type="PANTHER" id="PTHR44090:SF1">
    <property type="entry name" value="SUPERKILLER COMPLEX PROTEIN 8"/>
    <property type="match status" value="1"/>
</dbReference>
<evidence type="ECO:0000256" key="4">
    <source>
        <dbReference type="SAM" id="MobiDB-lite"/>
    </source>
</evidence>
<dbReference type="PROSITE" id="PS50294">
    <property type="entry name" value="WD_REPEATS_REGION"/>
    <property type="match status" value="4"/>
</dbReference>
<evidence type="ECO:0000313" key="6">
    <source>
        <dbReference type="Proteomes" id="UP000236333"/>
    </source>
</evidence>
<dbReference type="SUPFAM" id="SSF50978">
    <property type="entry name" value="WD40 repeat-like"/>
    <property type="match status" value="1"/>
</dbReference>
<feature type="repeat" description="WD" evidence="3">
    <location>
        <begin position="53"/>
        <end position="94"/>
    </location>
</feature>
<dbReference type="SMART" id="SM00320">
    <property type="entry name" value="WD40"/>
    <property type="match status" value="6"/>
</dbReference>
<evidence type="ECO:0000256" key="3">
    <source>
        <dbReference type="PROSITE-ProRule" id="PRU00221"/>
    </source>
</evidence>
<feature type="repeat" description="WD" evidence="3">
    <location>
        <begin position="9"/>
        <end position="50"/>
    </location>
</feature>
<protein>
    <submittedName>
        <fullName evidence="5">WD repeat domain-containing protein</fullName>
    </submittedName>
</protein>
<dbReference type="PROSITE" id="PS50082">
    <property type="entry name" value="WD_REPEATS_2"/>
    <property type="match status" value="5"/>
</dbReference>
<keyword evidence="6" id="KW-1185">Reference proteome</keyword>
<comment type="caution">
    <text evidence="5">The sequence shown here is derived from an EMBL/GenBank/DDBJ whole genome shotgun (WGS) entry which is preliminary data.</text>
</comment>
<dbReference type="InterPro" id="IPR001680">
    <property type="entry name" value="WD40_rpt"/>
</dbReference>
<dbReference type="Pfam" id="PF00400">
    <property type="entry name" value="WD40"/>
    <property type="match status" value="5"/>
</dbReference>
<dbReference type="OrthoDB" id="538223at2759"/>
<dbReference type="Gene3D" id="2.130.10.10">
    <property type="entry name" value="YVTN repeat-like/Quinoprotein amine dehydrogenase"/>
    <property type="match status" value="1"/>
</dbReference>
<dbReference type="CDD" id="cd00200">
    <property type="entry name" value="WD40"/>
    <property type="match status" value="1"/>
</dbReference>
<dbReference type="EMBL" id="PGGS01000078">
    <property type="protein sequence ID" value="PNH09783.1"/>
    <property type="molecule type" value="Genomic_DNA"/>
</dbReference>
<proteinExistence type="predicted"/>
<gene>
    <name evidence="5" type="ORF">TSOC_003565</name>
</gene>
<accession>A0A2J8ABE1</accession>
<feature type="repeat" description="WD" evidence="3">
    <location>
        <begin position="238"/>
        <end position="279"/>
    </location>
</feature>
<keyword evidence="1 3" id="KW-0853">WD repeat</keyword>
<dbReference type="InterPro" id="IPR020472">
    <property type="entry name" value="WD40_PAC1"/>
</dbReference>
<dbReference type="GO" id="GO:0016593">
    <property type="term" value="C:Cdc73/Paf1 complex"/>
    <property type="evidence" value="ECO:0007669"/>
    <property type="project" value="TreeGrafter"/>
</dbReference>
<organism evidence="5 6">
    <name type="scientific">Tetrabaena socialis</name>
    <dbReference type="NCBI Taxonomy" id="47790"/>
    <lineage>
        <taxon>Eukaryota</taxon>
        <taxon>Viridiplantae</taxon>
        <taxon>Chlorophyta</taxon>
        <taxon>core chlorophytes</taxon>
        <taxon>Chlorophyceae</taxon>
        <taxon>CS clade</taxon>
        <taxon>Chlamydomonadales</taxon>
        <taxon>Tetrabaenaceae</taxon>
        <taxon>Tetrabaena</taxon>
    </lineage>
</organism>
<reference evidence="5 6" key="1">
    <citation type="journal article" date="2017" name="Mol. Biol. Evol.">
        <title>The 4-celled Tetrabaena socialis nuclear genome reveals the essential components for genetic control of cell number at the origin of multicellularity in the volvocine lineage.</title>
        <authorList>
            <person name="Featherston J."/>
            <person name="Arakaki Y."/>
            <person name="Hanschen E.R."/>
            <person name="Ferris P.J."/>
            <person name="Michod R.E."/>
            <person name="Olson B.J.S.C."/>
            <person name="Nozaki H."/>
            <person name="Durand P.M."/>
        </authorList>
    </citation>
    <scope>NUCLEOTIDE SEQUENCE [LARGE SCALE GENOMIC DNA]</scope>
    <source>
        <strain evidence="5 6">NIES-571</strain>
    </source>
</reference>
<dbReference type="InterPro" id="IPR015943">
    <property type="entry name" value="WD40/YVTN_repeat-like_dom_sf"/>
</dbReference>
<dbReference type="PROSITE" id="PS00678">
    <property type="entry name" value="WD_REPEATS_1"/>
    <property type="match status" value="2"/>
</dbReference>
<evidence type="ECO:0000313" key="5">
    <source>
        <dbReference type="EMBL" id="PNH09783.1"/>
    </source>
</evidence>
<dbReference type="PANTHER" id="PTHR44090">
    <property type="entry name" value="WD REPEAT-CONTAINING PROTEIN 61"/>
    <property type="match status" value="1"/>
</dbReference>
<feature type="repeat" description="WD" evidence="3">
    <location>
        <begin position="154"/>
        <end position="195"/>
    </location>
</feature>